<comment type="caution">
    <text evidence="2">The sequence shown here is derived from an EMBL/GenBank/DDBJ whole genome shotgun (WGS) entry which is preliminary data.</text>
</comment>
<organism evidence="2 3">
    <name type="scientific">Tetragonisca angustula</name>
    <dbReference type="NCBI Taxonomy" id="166442"/>
    <lineage>
        <taxon>Eukaryota</taxon>
        <taxon>Metazoa</taxon>
        <taxon>Ecdysozoa</taxon>
        <taxon>Arthropoda</taxon>
        <taxon>Hexapoda</taxon>
        <taxon>Insecta</taxon>
        <taxon>Pterygota</taxon>
        <taxon>Neoptera</taxon>
        <taxon>Endopterygota</taxon>
        <taxon>Hymenoptera</taxon>
        <taxon>Apocrita</taxon>
        <taxon>Aculeata</taxon>
        <taxon>Apoidea</taxon>
        <taxon>Anthophila</taxon>
        <taxon>Apidae</taxon>
        <taxon>Tetragonisca</taxon>
    </lineage>
</organism>
<name>A0AAW0ZTE2_9HYME</name>
<evidence type="ECO:0000256" key="1">
    <source>
        <dbReference type="SAM" id="MobiDB-lite"/>
    </source>
</evidence>
<dbReference type="AlphaFoldDB" id="A0AAW0ZTE2"/>
<proteinExistence type="predicted"/>
<feature type="region of interest" description="Disordered" evidence="1">
    <location>
        <begin position="1"/>
        <end position="69"/>
    </location>
</feature>
<evidence type="ECO:0000313" key="2">
    <source>
        <dbReference type="EMBL" id="KAK9300706.1"/>
    </source>
</evidence>
<protein>
    <submittedName>
        <fullName evidence="2">Uncharacterized protein</fullName>
    </submittedName>
</protein>
<accession>A0AAW0ZTE2</accession>
<keyword evidence="3" id="KW-1185">Reference proteome</keyword>
<dbReference type="EMBL" id="JAWNGG020000123">
    <property type="protein sequence ID" value="KAK9300706.1"/>
    <property type="molecule type" value="Genomic_DNA"/>
</dbReference>
<gene>
    <name evidence="2" type="ORF">QLX08_006731</name>
</gene>
<sequence length="69" mass="7415">MDSPLARGTGPEGRKRQAGGTTGAGPRSWHSADDLGRFSQVCAKSPKTRLRRSSDRCGLQKSPQMISET</sequence>
<dbReference type="Proteomes" id="UP001432146">
    <property type="component" value="Unassembled WGS sequence"/>
</dbReference>
<evidence type="ECO:0000313" key="3">
    <source>
        <dbReference type="Proteomes" id="UP001432146"/>
    </source>
</evidence>
<reference evidence="2 3" key="1">
    <citation type="submission" date="2024-05" db="EMBL/GenBank/DDBJ databases">
        <title>The nuclear and mitochondrial genome assemblies of Tetragonisca angustula (Apidae: Meliponini), a tiny yet remarkable pollinator in the Neotropics.</title>
        <authorList>
            <person name="Ferrari R."/>
            <person name="Ricardo P.C."/>
            <person name="Dias F.C."/>
            <person name="Araujo N.S."/>
            <person name="Soares D.O."/>
            <person name="Zhou Q.-S."/>
            <person name="Zhu C.-D."/>
            <person name="Coutinho L."/>
            <person name="Airas M.C."/>
            <person name="Batista T.M."/>
        </authorList>
    </citation>
    <scope>NUCLEOTIDE SEQUENCE [LARGE SCALE GENOMIC DNA]</scope>
    <source>
        <strain evidence="2">ASF017062</strain>
        <tissue evidence="2">Abdomen</tissue>
    </source>
</reference>